<dbReference type="EMBL" id="JAERRF010000028">
    <property type="protein sequence ID" value="MBL1101402.1"/>
    <property type="molecule type" value="Genomic_DNA"/>
</dbReference>
<proteinExistence type="predicted"/>
<dbReference type="RefSeq" id="WP_201880972.1">
    <property type="nucleotide sequence ID" value="NZ_JAERRF010000028.1"/>
</dbReference>
<protein>
    <submittedName>
        <fullName evidence="1">Uncharacterized protein</fullName>
    </submittedName>
</protein>
<dbReference type="Proteomes" id="UP000634229">
    <property type="component" value="Unassembled WGS sequence"/>
</dbReference>
<comment type="caution">
    <text evidence="1">The sequence shown here is derived from an EMBL/GenBank/DDBJ whole genome shotgun (WGS) entry which is preliminary data.</text>
</comment>
<organism evidence="1 2">
    <name type="scientific">Streptomyces coffeae</name>
    <dbReference type="NCBI Taxonomy" id="621382"/>
    <lineage>
        <taxon>Bacteria</taxon>
        <taxon>Bacillati</taxon>
        <taxon>Actinomycetota</taxon>
        <taxon>Actinomycetes</taxon>
        <taxon>Kitasatosporales</taxon>
        <taxon>Streptomycetaceae</taxon>
        <taxon>Streptomyces</taxon>
    </lineage>
</organism>
<name>A0ABS1NMT5_9ACTN</name>
<accession>A0ABS1NMT5</accession>
<sequence>MSANGRTATVPARGCALCTALGDFGHRDPADPRSGLCPTCIAAGKPTRDGLERSVVIVATQSLAAAEGLSLATAAPEELTYHLGAVRRSLRSVLQLLAPVEEGAGEPPQHGTRR</sequence>
<evidence type="ECO:0000313" key="2">
    <source>
        <dbReference type="Proteomes" id="UP000634229"/>
    </source>
</evidence>
<gene>
    <name evidence="1" type="ORF">JK363_33010</name>
</gene>
<keyword evidence="2" id="KW-1185">Reference proteome</keyword>
<reference evidence="1 2" key="1">
    <citation type="submission" date="2021-01" db="EMBL/GenBank/DDBJ databases">
        <title>WGS of actinomycetes isolated from Thailand.</title>
        <authorList>
            <person name="Thawai C."/>
        </authorList>
    </citation>
    <scope>NUCLEOTIDE SEQUENCE [LARGE SCALE GENOMIC DNA]</scope>
    <source>
        <strain evidence="1 2">CA1R205</strain>
    </source>
</reference>
<evidence type="ECO:0000313" key="1">
    <source>
        <dbReference type="EMBL" id="MBL1101402.1"/>
    </source>
</evidence>